<proteinExistence type="predicted"/>
<gene>
    <name evidence="2" type="ORF">ERX37_08635</name>
</gene>
<sequence length="215" mass="24493">MMNYDILKICTGKVEKVMLGDKFKKTAVNKYPITEATYLSKLGFAGDEHEYKGHGGVNKAVCLYDKLDYSLWTDYIQDMPDYAMFGENITTVGLTKDQIAIGDIFRLGDTLIQVTEGRGPCNTIAQKHQVPQLVKLMSASHATGCYFRVLEEGVVQPDSQLELIHRHPVQFTLDDFNTLIYTDQRNQILIQKALKVDALSEEHRLKFEKRLKNND</sequence>
<comment type="caution">
    <text evidence="2">The sequence shown here is derived from an EMBL/GenBank/DDBJ whole genome shotgun (WGS) entry which is preliminary data.</text>
</comment>
<dbReference type="PROSITE" id="PS51340">
    <property type="entry name" value="MOSC"/>
    <property type="match status" value="1"/>
</dbReference>
<feature type="domain" description="MOSC" evidence="1">
    <location>
        <begin position="31"/>
        <end position="164"/>
    </location>
</feature>
<dbReference type="GO" id="GO:0030170">
    <property type="term" value="F:pyridoxal phosphate binding"/>
    <property type="evidence" value="ECO:0007669"/>
    <property type="project" value="InterPro"/>
</dbReference>
<dbReference type="Pfam" id="PF03473">
    <property type="entry name" value="MOSC"/>
    <property type="match status" value="1"/>
</dbReference>
<organism evidence="2 3">
    <name type="scientific">Macrococcus hajekii</name>
    <dbReference type="NCBI Taxonomy" id="198482"/>
    <lineage>
        <taxon>Bacteria</taxon>
        <taxon>Bacillati</taxon>
        <taxon>Bacillota</taxon>
        <taxon>Bacilli</taxon>
        <taxon>Bacillales</taxon>
        <taxon>Staphylococcaceae</taxon>
        <taxon>Macrococcus</taxon>
    </lineage>
</organism>
<dbReference type="Gene3D" id="2.40.33.20">
    <property type="entry name" value="PK beta-barrel domain-like"/>
    <property type="match status" value="1"/>
</dbReference>
<dbReference type="GO" id="GO:0030151">
    <property type="term" value="F:molybdenum ion binding"/>
    <property type="evidence" value="ECO:0007669"/>
    <property type="project" value="InterPro"/>
</dbReference>
<evidence type="ECO:0000313" key="3">
    <source>
        <dbReference type="Proteomes" id="UP000295328"/>
    </source>
</evidence>
<dbReference type="Proteomes" id="UP000295328">
    <property type="component" value="Unassembled WGS sequence"/>
</dbReference>
<dbReference type="InterPro" id="IPR052353">
    <property type="entry name" value="Benzoxazolinone_Detox_Enz"/>
</dbReference>
<name>A0A4R6BJ72_9STAP</name>
<accession>A0A4R6BJ72</accession>
<evidence type="ECO:0000259" key="1">
    <source>
        <dbReference type="PROSITE" id="PS51340"/>
    </source>
</evidence>
<protein>
    <submittedName>
        <fullName evidence="2">MOSC domain-containing protein</fullName>
    </submittedName>
</protein>
<dbReference type="InterPro" id="IPR011037">
    <property type="entry name" value="Pyrv_Knase-like_insert_dom_sf"/>
</dbReference>
<dbReference type="GO" id="GO:0003824">
    <property type="term" value="F:catalytic activity"/>
    <property type="evidence" value="ECO:0007669"/>
    <property type="project" value="InterPro"/>
</dbReference>
<dbReference type="PANTHER" id="PTHR30212">
    <property type="entry name" value="PROTEIN YIIM"/>
    <property type="match status" value="1"/>
</dbReference>
<reference evidence="2 3" key="1">
    <citation type="submission" date="2019-01" db="EMBL/GenBank/DDBJ databases">
        <title>Draft genome sequences of the type strains of six Macrococcus species.</title>
        <authorList>
            <person name="Mazhar S."/>
            <person name="Altermann E."/>
            <person name="Hill C."/>
            <person name="Mcauliffe O."/>
        </authorList>
    </citation>
    <scope>NUCLEOTIDE SEQUENCE [LARGE SCALE GENOMIC DNA]</scope>
    <source>
        <strain evidence="2 3">CCM4809</strain>
    </source>
</reference>
<evidence type="ECO:0000313" key="2">
    <source>
        <dbReference type="EMBL" id="TDM01551.1"/>
    </source>
</evidence>
<dbReference type="EMBL" id="SCWE01000003">
    <property type="protein sequence ID" value="TDM01551.1"/>
    <property type="molecule type" value="Genomic_DNA"/>
</dbReference>
<dbReference type="SUPFAM" id="SSF50800">
    <property type="entry name" value="PK beta-barrel domain-like"/>
    <property type="match status" value="1"/>
</dbReference>
<keyword evidence="3" id="KW-1185">Reference proteome</keyword>
<dbReference type="OrthoDB" id="9786134at2"/>
<dbReference type="PANTHER" id="PTHR30212:SF4">
    <property type="entry name" value="MOSC DOMAIN-CONTAINING PROTEIN"/>
    <property type="match status" value="1"/>
</dbReference>
<dbReference type="InterPro" id="IPR005302">
    <property type="entry name" value="MoCF_Sase_C"/>
</dbReference>
<dbReference type="AlphaFoldDB" id="A0A4R6BJ72"/>